<evidence type="ECO:0000313" key="4">
    <source>
        <dbReference type="Proteomes" id="UP000574317"/>
    </source>
</evidence>
<dbReference type="PANTHER" id="PTHR37544">
    <property type="entry name" value="SPRAY-RELATED"/>
    <property type="match status" value="1"/>
</dbReference>
<evidence type="ECO:0000313" key="3">
    <source>
        <dbReference type="EMBL" id="KAF5530491.1"/>
    </source>
</evidence>
<organism evidence="3 4">
    <name type="scientific">Fusarium napiforme</name>
    <dbReference type="NCBI Taxonomy" id="42672"/>
    <lineage>
        <taxon>Eukaryota</taxon>
        <taxon>Fungi</taxon>
        <taxon>Dikarya</taxon>
        <taxon>Ascomycota</taxon>
        <taxon>Pezizomycotina</taxon>
        <taxon>Sordariomycetes</taxon>
        <taxon>Hypocreomycetidae</taxon>
        <taxon>Hypocreales</taxon>
        <taxon>Nectriaceae</taxon>
        <taxon>Fusarium</taxon>
        <taxon>Fusarium fujikuroi species complex</taxon>
    </lineage>
</organism>
<feature type="compositionally biased region" description="Polar residues" evidence="1">
    <location>
        <begin position="28"/>
        <end position="37"/>
    </location>
</feature>
<keyword evidence="4" id="KW-1185">Reference proteome</keyword>
<accession>A0A8H5I9X8</accession>
<reference evidence="3 4" key="1">
    <citation type="submission" date="2020-05" db="EMBL/GenBank/DDBJ databases">
        <title>Identification and distribution of gene clusters putatively required for synthesis of sphingolipid metabolism inhibitors in phylogenetically diverse species of the filamentous fungus Fusarium.</title>
        <authorList>
            <person name="Kim H.-S."/>
            <person name="Busman M."/>
            <person name="Brown D.W."/>
            <person name="Divon H."/>
            <person name="Uhlig S."/>
            <person name="Proctor R.H."/>
        </authorList>
    </citation>
    <scope>NUCLEOTIDE SEQUENCE [LARGE SCALE GENOMIC DNA]</scope>
    <source>
        <strain evidence="3 4">NRRL 25196</strain>
    </source>
</reference>
<comment type="caution">
    <text evidence="3">The sequence shown here is derived from an EMBL/GenBank/DDBJ whole genome shotgun (WGS) entry which is preliminary data.</text>
</comment>
<name>A0A8H5I9X8_9HYPO</name>
<evidence type="ECO:0000256" key="2">
    <source>
        <dbReference type="SAM" id="Phobius"/>
    </source>
</evidence>
<dbReference type="Pfam" id="PF11915">
    <property type="entry name" value="DUF3433"/>
    <property type="match status" value="1"/>
</dbReference>
<evidence type="ECO:0000256" key="1">
    <source>
        <dbReference type="SAM" id="MobiDB-lite"/>
    </source>
</evidence>
<gene>
    <name evidence="3" type="ORF">FNAPI_13550</name>
</gene>
<proteinExistence type="predicted"/>
<keyword evidence="2" id="KW-1133">Transmembrane helix</keyword>
<dbReference type="PANTHER" id="PTHR37544:SF1">
    <property type="entry name" value="PHOSPHORIBOSYLAMINOIMIDAZOLE-SUCCINOCARBOXAMIDE SYNTHASE"/>
    <property type="match status" value="1"/>
</dbReference>
<keyword evidence="2" id="KW-0812">Transmembrane</keyword>
<feature type="transmembrane region" description="Helical" evidence="2">
    <location>
        <begin position="159"/>
        <end position="182"/>
    </location>
</feature>
<dbReference type="InterPro" id="IPR021840">
    <property type="entry name" value="DUF3433"/>
</dbReference>
<feature type="transmembrane region" description="Helical" evidence="2">
    <location>
        <begin position="92"/>
        <end position="108"/>
    </location>
</feature>
<feature type="region of interest" description="Disordered" evidence="1">
    <location>
        <begin position="1"/>
        <end position="37"/>
    </location>
</feature>
<dbReference type="Proteomes" id="UP000574317">
    <property type="component" value="Unassembled WGS sequence"/>
</dbReference>
<sequence length="302" mass="33586">MTSPKLKLRPQSPPSQLDQDSAEEHPSLGNTTEEQPNIPQQRAIQPPFWLSKYALLIFAIVFATLAASLIALKCVSDSKDGFPLNFSSSEYSWTYGPTAVLIIVLIFWRRVDYYYKAAQPWRELQSGPVLGSRSLLLDYVSLLQIQSVYRAFKFGHYRVFATIISFFLLKGIILVSTTLFVVQHPSHAMPVDITYENTFDAASAWASFHSFGKIDESSISIGVGEGGWYHGGSDKPVYAYVSRLRGDVVRDYAWNAQGGIVTQRFKSTAPSLNLTSLTAPIDLFLPVVDCEDATLTMDPPTV</sequence>
<dbReference type="AlphaFoldDB" id="A0A8H5I9X8"/>
<dbReference type="EMBL" id="JAAOAO010000875">
    <property type="protein sequence ID" value="KAF5530491.1"/>
    <property type="molecule type" value="Genomic_DNA"/>
</dbReference>
<keyword evidence="2" id="KW-0472">Membrane</keyword>
<feature type="transmembrane region" description="Helical" evidence="2">
    <location>
        <begin position="53"/>
        <end position="72"/>
    </location>
</feature>
<protein>
    <submittedName>
        <fullName evidence="3">Uncharacterized protein</fullName>
    </submittedName>
</protein>